<dbReference type="STRING" id="104452.A0A0L7LG88"/>
<feature type="compositionally biased region" description="Basic and acidic residues" evidence="1">
    <location>
        <begin position="12"/>
        <end position="36"/>
    </location>
</feature>
<feature type="compositionally biased region" description="Basic and acidic residues" evidence="1">
    <location>
        <begin position="523"/>
        <end position="545"/>
    </location>
</feature>
<feature type="region of interest" description="Disordered" evidence="1">
    <location>
        <begin position="87"/>
        <end position="117"/>
    </location>
</feature>
<comment type="caution">
    <text evidence="2">The sequence shown here is derived from an EMBL/GenBank/DDBJ whole genome shotgun (WGS) entry which is preliminary data.</text>
</comment>
<protein>
    <submittedName>
        <fullName evidence="2">Uncharacterized protein</fullName>
    </submittedName>
</protein>
<feature type="compositionally biased region" description="Basic residues" evidence="1">
    <location>
        <begin position="1"/>
        <end position="11"/>
    </location>
</feature>
<feature type="compositionally biased region" description="Polar residues" evidence="1">
    <location>
        <begin position="821"/>
        <end position="840"/>
    </location>
</feature>
<accession>A0A0L7LG88</accession>
<feature type="region of interest" description="Disordered" evidence="1">
    <location>
        <begin position="1"/>
        <end position="36"/>
    </location>
</feature>
<feature type="region of interest" description="Disordered" evidence="1">
    <location>
        <begin position="55"/>
        <end position="74"/>
    </location>
</feature>
<dbReference type="EMBL" id="JTDY01001252">
    <property type="protein sequence ID" value="KOB74399.1"/>
    <property type="molecule type" value="Genomic_DNA"/>
</dbReference>
<feature type="compositionally biased region" description="Basic residues" evidence="1">
    <location>
        <begin position="160"/>
        <end position="169"/>
    </location>
</feature>
<dbReference type="AlphaFoldDB" id="A0A0L7LG88"/>
<dbReference type="Proteomes" id="UP000037510">
    <property type="component" value="Unassembled WGS sequence"/>
</dbReference>
<evidence type="ECO:0000313" key="2">
    <source>
        <dbReference type="EMBL" id="KOB74399.1"/>
    </source>
</evidence>
<evidence type="ECO:0000313" key="3">
    <source>
        <dbReference type="Proteomes" id="UP000037510"/>
    </source>
</evidence>
<feature type="region of interest" description="Disordered" evidence="1">
    <location>
        <begin position="796"/>
        <end position="840"/>
    </location>
</feature>
<feature type="region of interest" description="Disordered" evidence="1">
    <location>
        <begin position="661"/>
        <end position="685"/>
    </location>
</feature>
<feature type="region of interest" description="Disordered" evidence="1">
    <location>
        <begin position="517"/>
        <end position="545"/>
    </location>
</feature>
<name>A0A0L7LG88_OPEBR</name>
<sequence>MSTRSGKRIHMSFHENTVKSEAEITRSERKTRSKFTKENCGERIAIPKKQNYVAYPSDAETPVSDDTVGSHDEGRTIRVLRKNTLKERNFPSSTENVEPAVESRKPVQSTRKTRKFAKSEVAEAISKDFETVNVEVSNPKKGKKKKAKHDQVMEVDVPKKKSKKKKGRRSNSIVVEDNETETLSSLNKSNMSVDSFHSAAGSPWNTDNCDEPALPPVEDMEQDIDTMNITFETNDETEARKTRSTIKLHKTSKNGKSSVKVNLDGSLDATFEKDECLDDTLKEKSRKSSIKDVATVASEDMKDETASTFNIGEMLNSSTRKSMRHLMFDKTLTPDKSNGNFGKDVTKVLSDNKGKKNKSIVDETFDVNEDLKSTAVEENDVSMTYEKLSEVIEAAGKKRKSAVNIMITINEKPNTFKSSGKAKRKSIVNETFDKDLEVDVTEDKKKTIMDATFGFENSSPCKLSPIILFAGDAKINVDDTTFDKDSETDFESSQEPKRPIVDTTIDLASSSFKSANELTPMDSKSKSVIDTTYDKDSDTDQETNKRESIFEKETVAAKMDTTFDKDTTENKETVTIENKRKSLLRLSSHKVTDTVMNSSFDYQDKKLETTSDKNKSLISSDSSMITLDKSDDSSFSISSDEFRIQENNLNTTPLLIESSLEESPVSITQSPKTESAPHTPLKREGTFTKDEPEVMSSPKLNLSKTPTKNVTLESAGFTPFHNRTSSKEKVLLNVTRSIEKRWSSMAEPPRSTKVMFCSPVNNPAVVSQIKRKVIKSNLKGSNKSFVFDDSVDPRPALRKRSYTQSDADDTRAKRKRLADGLQQSVDRLSRPRTSSASGMF</sequence>
<feature type="compositionally biased region" description="Basic and acidic residues" evidence="1">
    <location>
        <begin position="149"/>
        <end position="159"/>
    </location>
</feature>
<proteinExistence type="predicted"/>
<gene>
    <name evidence="2" type="ORF">OBRU01_01918</name>
</gene>
<reference evidence="2 3" key="1">
    <citation type="journal article" date="2015" name="Genome Biol. Evol.">
        <title>The genome of winter moth (Operophtera brumata) provides a genomic perspective on sexual dimorphism and phenology.</title>
        <authorList>
            <person name="Derks M.F."/>
            <person name="Smit S."/>
            <person name="Salis L."/>
            <person name="Schijlen E."/>
            <person name="Bossers A."/>
            <person name="Mateman C."/>
            <person name="Pijl A.S."/>
            <person name="de Ridder D."/>
            <person name="Groenen M.A."/>
            <person name="Visser M.E."/>
            <person name="Megens H.J."/>
        </authorList>
    </citation>
    <scope>NUCLEOTIDE SEQUENCE [LARGE SCALE GENOMIC DNA]</scope>
    <source>
        <strain evidence="2">WM2013NL</strain>
        <tissue evidence="2">Head and thorax</tissue>
    </source>
</reference>
<evidence type="ECO:0000256" key="1">
    <source>
        <dbReference type="SAM" id="MobiDB-lite"/>
    </source>
</evidence>
<organism evidence="2 3">
    <name type="scientific">Operophtera brumata</name>
    <name type="common">Winter moth</name>
    <name type="synonym">Phalaena brumata</name>
    <dbReference type="NCBI Taxonomy" id="104452"/>
    <lineage>
        <taxon>Eukaryota</taxon>
        <taxon>Metazoa</taxon>
        <taxon>Ecdysozoa</taxon>
        <taxon>Arthropoda</taxon>
        <taxon>Hexapoda</taxon>
        <taxon>Insecta</taxon>
        <taxon>Pterygota</taxon>
        <taxon>Neoptera</taxon>
        <taxon>Endopterygota</taxon>
        <taxon>Lepidoptera</taxon>
        <taxon>Glossata</taxon>
        <taxon>Ditrysia</taxon>
        <taxon>Geometroidea</taxon>
        <taxon>Geometridae</taxon>
        <taxon>Larentiinae</taxon>
        <taxon>Operophtera</taxon>
    </lineage>
</organism>
<feature type="region of interest" description="Disordered" evidence="1">
    <location>
        <begin position="136"/>
        <end position="186"/>
    </location>
</feature>
<keyword evidence="3" id="KW-1185">Reference proteome</keyword>